<gene>
    <name evidence="10" type="ORF">UX78_C0026G0011</name>
</gene>
<keyword evidence="6 8" id="KW-1133">Transmembrane helix</keyword>
<feature type="transmembrane region" description="Helical" evidence="8">
    <location>
        <begin position="296"/>
        <end position="313"/>
    </location>
</feature>
<evidence type="ECO:0000256" key="7">
    <source>
        <dbReference type="ARBA" id="ARBA00023136"/>
    </source>
</evidence>
<reference evidence="10 11" key="1">
    <citation type="journal article" date="2015" name="Nature">
        <title>rRNA introns, odd ribosomes, and small enigmatic genomes across a large radiation of phyla.</title>
        <authorList>
            <person name="Brown C.T."/>
            <person name="Hug L.A."/>
            <person name="Thomas B.C."/>
            <person name="Sharon I."/>
            <person name="Castelle C.J."/>
            <person name="Singh A."/>
            <person name="Wilkins M.J."/>
            <person name="Williams K.H."/>
            <person name="Banfield J.F."/>
        </authorList>
    </citation>
    <scope>NUCLEOTIDE SEQUENCE [LARGE SCALE GENOMIC DNA]</scope>
</reference>
<evidence type="ECO:0000256" key="3">
    <source>
        <dbReference type="ARBA" id="ARBA00022676"/>
    </source>
</evidence>
<evidence type="ECO:0000256" key="5">
    <source>
        <dbReference type="ARBA" id="ARBA00022692"/>
    </source>
</evidence>
<feature type="transmembrane region" description="Helical" evidence="8">
    <location>
        <begin position="320"/>
        <end position="338"/>
    </location>
</feature>
<dbReference type="InterPro" id="IPR038731">
    <property type="entry name" value="RgtA/B/C-like"/>
</dbReference>
<feature type="transmembrane region" description="Helical" evidence="8">
    <location>
        <begin position="163"/>
        <end position="194"/>
    </location>
</feature>
<dbReference type="Pfam" id="PF13231">
    <property type="entry name" value="PMT_2"/>
    <property type="match status" value="1"/>
</dbReference>
<protein>
    <recommendedName>
        <fullName evidence="9">Glycosyltransferase RgtA/B/C/D-like domain-containing protein</fullName>
    </recommendedName>
</protein>
<comment type="caution">
    <text evidence="10">The sequence shown here is derived from an EMBL/GenBank/DDBJ whole genome shotgun (WGS) entry which is preliminary data.</text>
</comment>
<dbReference type="AlphaFoldDB" id="A0A0G1RDA4"/>
<feature type="transmembrane region" description="Helical" evidence="8">
    <location>
        <begin position="344"/>
        <end position="361"/>
    </location>
</feature>
<dbReference type="GO" id="GO:0005886">
    <property type="term" value="C:plasma membrane"/>
    <property type="evidence" value="ECO:0007669"/>
    <property type="project" value="UniProtKB-SubCell"/>
</dbReference>
<keyword evidence="3" id="KW-0328">Glycosyltransferase</keyword>
<evidence type="ECO:0000313" key="11">
    <source>
        <dbReference type="Proteomes" id="UP000034607"/>
    </source>
</evidence>
<evidence type="ECO:0000256" key="1">
    <source>
        <dbReference type="ARBA" id="ARBA00004651"/>
    </source>
</evidence>
<evidence type="ECO:0000256" key="6">
    <source>
        <dbReference type="ARBA" id="ARBA00022989"/>
    </source>
</evidence>
<dbReference type="GO" id="GO:0016763">
    <property type="term" value="F:pentosyltransferase activity"/>
    <property type="evidence" value="ECO:0007669"/>
    <property type="project" value="TreeGrafter"/>
</dbReference>
<keyword evidence="7 8" id="KW-0472">Membrane</keyword>
<feature type="transmembrane region" description="Helical" evidence="8">
    <location>
        <begin position="206"/>
        <end position="224"/>
    </location>
</feature>
<dbReference type="GO" id="GO:0009103">
    <property type="term" value="P:lipopolysaccharide biosynthetic process"/>
    <property type="evidence" value="ECO:0007669"/>
    <property type="project" value="UniProtKB-ARBA"/>
</dbReference>
<name>A0A0G1RDA4_9BACT</name>
<dbReference type="PANTHER" id="PTHR33908:SF11">
    <property type="entry name" value="MEMBRANE PROTEIN"/>
    <property type="match status" value="1"/>
</dbReference>
<evidence type="ECO:0000313" key="10">
    <source>
        <dbReference type="EMBL" id="KKU55101.1"/>
    </source>
</evidence>
<feature type="transmembrane region" description="Helical" evidence="8">
    <location>
        <begin position="135"/>
        <end position="157"/>
    </location>
</feature>
<feature type="transmembrane region" description="Helical" evidence="8">
    <location>
        <begin position="86"/>
        <end position="107"/>
    </location>
</feature>
<sequence length="494" mass="56358">MNLSRREILLLLGIFLLGLIPRLWRLPYDLQVHRDQGMHAQAIWNIWYEGRISLLGHSTDADGIWHGPLFYWLMTPSFFVGKGDPAVAGVFQAVLAQAGVFFLWLLARQLFGPKTALVSSLLYSISYGLSSSARWLSNVTPVLPLSLVFTWCLYQVFCRRPRFLPAAAFLASLIAELHGAIGLYLYFALAVIFFLSHSFRHLNRRLIVISALAFLLPHSPLVLFELRHDFVISKSVIGLGQSASAGLGLSLPVIIYNWRILFAELVNLASFPYSWIAAMLAALSLFLVIIRRSPPYQFLLLYIGTFFLATCLFRRGAIGFFFFPLLPLFLVLFSQGLALLPRLLSVPLLLFIIGLNFYHWTNFLTPHLALTPVGTSNLITHQDRKNLVDWLYHQTSGQAFAVWIYTIPYFQDDAWNYYFTWYAGSRYGYYPEATSGFSPGELKTSRYFFNLYEPDDDQPGRLSSWLQLVEQNFGPVISQYHSDDAIVEQRAFVR</sequence>
<comment type="subcellular location">
    <subcellularLocation>
        <location evidence="1">Cell membrane</location>
        <topology evidence="1">Multi-pass membrane protein</topology>
    </subcellularLocation>
</comment>
<dbReference type="EMBL" id="LCNM01000026">
    <property type="protein sequence ID" value="KKU55101.1"/>
    <property type="molecule type" value="Genomic_DNA"/>
</dbReference>
<keyword evidence="2" id="KW-1003">Cell membrane</keyword>
<accession>A0A0G1RDA4</accession>
<feature type="transmembrane region" description="Helical" evidence="8">
    <location>
        <begin position="270"/>
        <end position="290"/>
    </location>
</feature>
<dbReference type="PANTHER" id="PTHR33908">
    <property type="entry name" value="MANNOSYLTRANSFERASE YKCB-RELATED"/>
    <property type="match status" value="1"/>
</dbReference>
<evidence type="ECO:0000256" key="2">
    <source>
        <dbReference type="ARBA" id="ARBA00022475"/>
    </source>
</evidence>
<dbReference type="Proteomes" id="UP000034607">
    <property type="component" value="Unassembled WGS sequence"/>
</dbReference>
<dbReference type="InterPro" id="IPR050297">
    <property type="entry name" value="LipidA_mod_glycosyltrf_83"/>
</dbReference>
<proteinExistence type="predicted"/>
<evidence type="ECO:0000256" key="4">
    <source>
        <dbReference type="ARBA" id="ARBA00022679"/>
    </source>
</evidence>
<evidence type="ECO:0000259" key="9">
    <source>
        <dbReference type="Pfam" id="PF13231"/>
    </source>
</evidence>
<feature type="transmembrane region" description="Helical" evidence="8">
    <location>
        <begin position="236"/>
        <end position="258"/>
    </location>
</feature>
<organism evidence="10 11">
    <name type="scientific">Candidatus Amesbacteria bacterium GW2011_GWA2_47_11</name>
    <dbReference type="NCBI Taxonomy" id="1618357"/>
    <lineage>
        <taxon>Bacteria</taxon>
        <taxon>Candidatus Amesiibacteriota</taxon>
    </lineage>
</organism>
<feature type="domain" description="Glycosyltransferase RgtA/B/C/D-like" evidence="9">
    <location>
        <begin position="66"/>
        <end position="222"/>
    </location>
</feature>
<keyword evidence="5 8" id="KW-0812">Transmembrane</keyword>
<evidence type="ECO:0000256" key="8">
    <source>
        <dbReference type="SAM" id="Phobius"/>
    </source>
</evidence>
<keyword evidence="4" id="KW-0808">Transferase</keyword>